<dbReference type="PANTHER" id="PTHR32166:SF122">
    <property type="entry name" value="OS09G0499600 PROTEIN"/>
    <property type="match status" value="1"/>
</dbReference>
<organism evidence="3">
    <name type="scientific">Vitis vinifera</name>
    <name type="common">Grape</name>
    <dbReference type="NCBI Taxonomy" id="29760"/>
    <lineage>
        <taxon>Eukaryota</taxon>
        <taxon>Viridiplantae</taxon>
        <taxon>Streptophyta</taxon>
        <taxon>Embryophyta</taxon>
        <taxon>Tracheophyta</taxon>
        <taxon>Spermatophyta</taxon>
        <taxon>Magnoliopsida</taxon>
        <taxon>eudicotyledons</taxon>
        <taxon>Gunneridae</taxon>
        <taxon>Pentapetalae</taxon>
        <taxon>rosids</taxon>
        <taxon>Vitales</taxon>
        <taxon>Vitaceae</taxon>
        <taxon>Viteae</taxon>
        <taxon>Vitis</taxon>
    </lineage>
</organism>
<sequence>MASASGSGGGGRGGSGSGGSGMFDRDVAWKYCSPIEGNRNGTILPPEVKEKIREMLHEKNKVEEKKTAHIEEIWAQLCGTMGARHTHVIDEDDDENEEVYMYPIDMHPDERDDNGSVFVKAGKVLMKKFNLYWTPCAAHCIDLMFEDIEKRPSVENVIHSGNKITNFIYNHGWLLAEMRKYHGGDIVRLGATRFATNYIALESLLKKMVDLNKLFMSDEWTLHKLSWTNIGRDMEKLMFDHQY</sequence>
<accession>A5AZ53</accession>
<dbReference type="EMBL" id="AM440954">
    <property type="protein sequence ID" value="CAN80602.1"/>
    <property type="molecule type" value="Genomic_DNA"/>
</dbReference>
<name>A5AZ53_VITVI</name>
<evidence type="ECO:0000313" key="3">
    <source>
        <dbReference type="EMBL" id="CAN80602.1"/>
    </source>
</evidence>
<dbReference type="AlphaFoldDB" id="A5AZ53"/>
<protein>
    <recommendedName>
        <fullName evidence="2">DUF659 domain-containing protein</fullName>
    </recommendedName>
</protein>
<gene>
    <name evidence="3" type="ORF">VITISV_034836</name>
</gene>
<dbReference type="SUPFAM" id="SSF53098">
    <property type="entry name" value="Ribonuclease H-like"/>
    <property type="match status" value="1"/>
</dbReference>
<feature type="domain" description="DUF659" evidence="2">
    <location>
        <begin position="113"/>
        <end position="164"/>
    </location>
</feature>
<evidence type="ECO:0000259" key="2">
    <source>
        <dbReference type="Pfam" id="PF04937"/>
    </source>
</evidence>
<dbReference type="InterPro" id="IPR012337">
    <property type="entry name" value="RNaseH-like_sf"/>
</dbReference>
<dbReference type="PANTHER" id="PTHR32166">
    <property type="entry name" value="OSJNBA0013A04.12 PROTEIN"/>
    <property type="match status" value="1"/>
</dbReference>
<dbReference type="InterPro" id="IPR007021">
    <property type="entry name" value="DUF659"/>
</dbReference>
<dbReference type="Pfam" id="PF04937">
    <property type="entry name" value="DUF659"/>
    <property type="match status" value="1"/>
</dbReference>
<evidence type="ECO:0000256" key="1">
    <source>
        <dbReference type="SAM" id="MobiDB-lite"/>
    </source>
</evidence>
<feature type="region of interest" description="Disordered" evidence="1">
    <location>
        <begin position="1"/>
        <end position="20"/>
    </location>
</feature>
<reference evidence="3" key="1">
    <citation type="journal article" date="2007" name="PLoS ONE">
        <title>The first genome sequence of an elite grapevine cultivar (Pinot noir Vitis vinifera L.): coping with a highly heterozygous genome.</title>
        <authorList>
            <person name="Velasco R."/>
            <person name="Zharkikh A."/>
            <person name="Troggio M."/>
            <person name="Cartwright D.A."/>
            <person name="Cestaro A."/>
            <person name="Pruss D."/>
            <person name="Pindo M."/>
            <person name="FitzGerald L.M."/>
            <person name="Vezzulli S."/>
            <person name="Reid J."/>
            <person name="Malacarne G."/>
            <person name="Iliev D."/>
            <person name="Coppola G."/>
            <person name="Wardell B."/>
            <person name="Micheletti D."/>
            <person name="Macalma T."/>
            <person name="Facci M."/>
            <person name="Mitchell J.T."/>
            <person name="Perazzolli M."/>
            <person name="Eldredge G."/>
            <person name="Gatto P."/>
            <person name="Oyzerski R."/>
            <person name="Moretto M."/>
            <person name="Gutin N."/>
            <person name="Stefanini M."/>
            <person name="Chen Y."/>
            <person name="Segala C."/>
            <person name="Davenport C."/>
            <person name="Dematte L."/>
            <person name="Mraz A."/>
            <person name="Battilana J."/>
            <person name="Stormo K."/>
            <person name="Costa F."/>
            <person name="Tao Q."/>
            <person name="Si-Ammour A."/>
            <person name="Harkins T."/>
            <person name="Lackey A."/>
            <person name="Perbost C."/>
            <person name="Taillon B."/>
            <person name="Stella A."/>
            <person name="Solovyev V."/>
            <person name="Fawcett J.A."/>
            <person name="Sterck L."/>
            <person name="Vandepoele K."/>
            <person name="Grando S.M."/>
            <person name="Toppo S."/>
            <person name="Moser C."/>
            <person name="Lanchbury J."/>
            <person name="Bogden R."/>
            <person name="Skolnick M."/>
            <person name="Sgaramella V."/>
            <person name="Bhatnagar S.K."/>
            <person name="Fontana P."/>
            <person name="Gutin A."/>
            <person name="Van de Peer Y."/>
            <person name="Salamini F."/>
            <person name="Viola R."/>
        </authorList>
    </citation>
    <scope>NUCLEOTIDE SEQUENCE</scope>
</reference>
<proteinExistence type="predicted"/>